<dbReference type="PROSITE" id="PS51352">
    <property type="entry name" value="THIOREDOXIN_2"/>
    <property type="match status" value="1"/>
</dbReference>
<keyword evidence="4" id="KW-0575">Peroxidase</keyword>
<dbReference type="Proteomes" id="UP000199533">
    <property type="component" value="Unassembled WGS sequence"/>
</dbReference>
<evidence type="ECO:0000256" key="2">
    <source>
        <dbReference type="ARBA" id="ARBA00011245"/>
    </source>
</evidence>
<comment type="function">
    <text evidence="1">Thiol-specific peroxidase that catalyzes the reduction of hydrogen peroxide and organic hydroperoxides to water and alcohols, respectively. Plays a role in cell protection against oxidative stress by detoxifying peroxides and as sensor of hydrogen peroxide-mediated signaling events.</text>
</comment>
<dbReference type="GO" id="GO:0034599">
    <property type="term" value="P:cellular response to oxidative stress"/>
    <property type="evidence" value="ECO:0007669"/>
    <property type="project" value="TreeGrafter"/>
</dbReference>
<gene>
    <name evidence="15" type="ORF">SAMN05216302_101835</name>
</gene>
<reference evidence="16" key="1">
    <citation type="submission" date="2016-10" db="EMBL/GenBank/DDBJ databases">
        <authorList>
            <person name="Varghese N."/>
            <person name="Submissions S."/>
        </authorList>
    </citation>
    <scope>NUCLEOTIDE SEQUENCE [LARGE SCALE GENOMIC DNA]</scope>
    <source>
        <strain evidence="16">Nm69</strain>
    </source>
</reference>
<dbReference type="PANTHER" id="PTHR42801:SF4">
    <property type="entry name" value="AHPC_TSA FAMILY PROTEIN"/>
    <property type="match status" value="1"/>
</dbReference>
<dbReference type="GO" id="GO:0005737">
    <property type="term" value="C:cytoplasm"/>
    <property type="evidence" value="ECO:0007669"/>
    <property type="project" value="TreeGrafter"/>
</dbReference>
<accession>A0A1I4D195</accession>
<dbReference type="Pfam" id="PF00578">
    <property type="entry name" value="AhpC-TSA"/>
    <property type="match status" value="1"/>
</dbReference>
<evidence type="ECO:0000256" key="11">
    <source>
        <dbReference type="ARBA" id="ARBA00042639"/>
    </source>
</evidence>
<keyword evidence="6" id="KW-0560">Oxidoreductase</keyword>
<dbReference type="GO" id="GO:0045454">
    <property type="term" value="P:cell redox homeostasis"/>
    <property type="evidence" value="ECO:0007669"/>
    <property type="project" value="TreeGrafter"/>
</dbReference>
<keyword evidence="8" id="KW-0676">Redox-active center</keyword>
<name>A0A1I4D195_9PROT</name>
<comment type="similarity">
    <text evidence="10">Belongs to the peroxiredoxin family. BCP/PrxQ subfamily.</text>
</comment>
<dbReference type="PIRSF" id="PIRSF000239">
    <property type="entry name" value="AHPC"/>
    <property type="match status" value="1"/>
</dbReference>
<evidence type="ECO:0000256" key="9">
    <source>
        <dbReference type="ARBA" id="ARBA00032824"/>
    </source>
</evidence>
<evidence type="ECO:0000259" key="14">
    <source>
        <dbReference type="PROSITE" id="PS51352"/>
    </source>
</evidence>
<keyword evidence="7" id="KW-1015">Disulfide bond</keyword>
<evidence type="ECO:0000256" key="12">
    <source>
        <dbReference type="ARBA" id="ARBA00049091"/>
    </source>
</evidence>
<dbReference type="AlphaFoldDB" id="A0A1I4D195"/>
<dbReference type="InterPro" id="IPR013766">
    <property type="entry name" value="Thioredoxin_domain"/>
</dbReference>
<proteinExistence type="inferred from homology"/>
<dbReference type="InterPro" id="IPR024706">
    <property type="entry name" value="Peroxiredoxin_AhpC-typ"/>
</dbReference>
<dbReference type="STRING" id="52441.SAMN05216302_101835"/>
<comment type="subunit">
    <text evidence="2">Monomer.</text>
</comment>
<feature type="domain" description="Thioredoxin" evidence="14">
    <location>
        <begin position="24"/>
        <end position="173"/>
    </location>
</feature>
<keyword evidence="16" id="KW-1185">Reference proteome</keyword>
<dbReference type="InterPro" id="IPR000866">
    <property type="entry name" value="AhpC/TSA"/>
</dbReference>
<comment type="catalytic activity">
    <reaction evidence="12">
        <text>a hydroperoxide + [thioredoxin]-dithiol = an alcohol + [thioredoxin]-disulfide + H2O</text>
        <dbReference type="Rhea" id="RHEA:62620"/>
        <dbReference type="Rhea" id="RHEA-COMP:10698"/>
        <dbReference type="Rhea" id="RHEA-COMP:10700"/>
        <dbReference type="ChEBI" id="CHEBI:15377"/>
        <dbReference type="ChEBI" id="CHEBI:29950"/>
        <dbReference type="ChEBI" id="CHEBI:30879"/>
        <dbReference type="ChEBI" id="CHEBI:35924"/>
        <dbReference type="ChEBI" id="CHEBI:50058"/>
        <dbReference type="EC" id="1.11.1.24"/>
    </reaction>
</comment>
<evidence type="ECO:0000256" key="4">
    <source>
        <dbReference type="ARBA" id="ARBA00022559"/>
    </source>
</evidence>
<evidence type="ECO:0000256" key="5">
    <source>
        <dbReference type="ARBA" id="ARBA00022862"/>
    </source>
</evidence>
<evidence type="ECO:0000256" key="13">
    <source>
        <dbReference type="PIRSR" id="PIRSR000239-1"/>
    </source>
</evidence>
<dbReference type="CDD" id="cd03017">
    <property type="entry name" value="PRX_BCP"/>
    <property type="match status" value="1"/>
</dbReference>
<dbReference type="InterPro" id="IPR036249">
    <property type="entry name" value="Thioredoxin-like_sf"/>
</dbReference>
<dbReference type="EMBL" id="FOSP01000018">
    <property type="protein sequence ID" value="SFK86925.1"/>
    <property type="molecule type" value="Genomic_DNA"/>
</dbReference>
<dbReference type="InterPro" id="IPR050924">
    <property type="entry name" value="Peroxiredoxin_BCP/PrxQ"/>
</dbReference>
<keyword evidence="5" id="KW-0049">Antioxidant</keyword>
<dbReference type="EC" id="1.11.1.24" evidence="3"/>
<dbReference type="PANTHER" id="PTHR42801">
    <property type="entry name" value="THIOREDOXIN-DEPENDENT PEROXIDE REDUCTASE"/>
    <property type="match status" value="1"/>
</dbReference>
<evidence type="ECO:0000313" key="15">
    <source>
        <dbReference type="EMBL" id="SFK86925.1"/>
    </source>
</evidence>
<dbReference type="RefSeq" id="WP_090700419.1">
    <property type="nucleotide sequence ID" value="NZ_FOSP01000018.1"/>
</dbReference>
<dbReference type="GO" id="GO:0008379">
    <property type="term" value="F:thioredoxin peroxidase activity"/>
    <property type="evidence" value="ECO:0007669"/>
    <property type="project" value="TreeGrafter"/>
</dbReference>
<dbReference type="SUPFAM" id="SSF52833">
    <property type="entry name" value="Thioredoxin-like"/>
    <property type="match status" value="1"/>
</dbReference>
<sequence length="182" mass="20369">MVWLFIIIVLVLIVWFYLSGRDSLAPGQLAPDFELADQNGELHSLTDFRGKWLALYFYPKDDTPGCTRQACGFRDGFHKLKALDAEVVGISIDTVDSHAQFAKNFGLPFRLLADTTAETSARYHSLLNLGIVKFAKRNTFLIDPLGRIAKAYISVNATRNAADIVSDLERLKISEVNGIKEY</sequence>
<evidence type="ECO:0000256" key="6">
    <source>
        <dbReference type="ARBA" id="ARBA00023002"/>
    </source>
</evidence>
<evidence type="ECO:0000256" key="10">
    <source>
        <dbReference type="ARBA" id="ARBA00038489"/>
    </source>
</evidence>
<evidence type="ECO:0000256" key="8">
    <source>
        <dbReference type="ARBA" id="ARBA00023284"/>
    </source>
</evidence>
<evidence type="ECO:0000256" key="3">
    <source>
        <dbReference type="ARBA" id="ARBA00013017"/>
    </source>
</evidence>
<feature type="active site" description="Cysteine sulfenic acid (-SOH) intermediate; for peroxidase activity" evidence="13">
    <location>
        <position position="66"/>
    </location>
</feature>
<evidence type="ECO:0000313" key="16">
    <source>
        <dbReference type="Proteomes" id="UP000199533"/>
    </source>
</evidence>
<protein>
    <recommendedName>
        <fullName evidence="3">thioredoxin-dependent peroxiredoxin</fullName>
        <ecNumber evidence="3">1.11.1.24</ecNumber>
    </recommendedName>
    <alternativeName>
        <fullName evidence="9">Thioredoxin peroxidase</fullName>
    </alternativeName>
    <alternativeName>
        <fullName evidence="11">Thioredoxin-dependent peroxiredoxin Bcp</fullName>
    </alternativeName>
</protein>
<organism evidence="15 16">
    <name type="scientific">Nitrosomonas aestuarii</name>
    <dbReference type="NCBI Taxonomy" id="52441"/>
    <lineage>
        <taxon>Bacteria</taxon>
        <taxon>Pseudomonadati</taxon>
        <taxon>Pseudomonadota</taxon>
        <taxon>Betaproteobacteria</taxon>
        <taxon>Nitrosomonadales</taxon>
        <taxon>Nitrosomonadaceae</taxon>
        <taxon>Nitrosomonas</taxon>
    </lineage>
</organism>
<evidence type="ECO:0000256" key="1">
    <source>
        <dbReference type="ARBA" id="ARBA00003330"/>
    </source>
</evidence>
<dbReference type="FunFam" id="3.40.30.10:FF:000007">
    <property type="entry name" value="Thioredoxin-dependent thiol peroxidase"/>
    <property type="match status" value="1"/>
</dbReference>
<dbReference type="OrthoDB" id="9812811at2"/>
<dbReference type="Gene3D" id="3.40.30.10">
    <property type="entry name" value="Glutaredoxin"/>
    <property type="match status" value="1"/>
</dbReference>
<evidence type="ECO:0000256" key="7">
    <source>
        <dbReference type="ARBA" id="ARBA00023157"/>
    </source>
</evidence>